<dbReference type="InterPro" id="IPR013087">
    <property type="entry name" value="Znf_C2H2_type"/>
</dbReference>
<keyword evidence="7" id="KW-0805">Transcription regulation</keyword>
<dbReference type="Gene3D" id="3.30.160.60">
    <property type="entry name" value="Classic Zinc Finger"/>
    <property type="match status" value="1"/>
</dbReference>
<evidence type="ECO:0000256" key="8">
    <source>
        <dbReference type="ARBA" id="ARBA00023125"/>
    </source>
</evidence>
<evidence type="ECO:0000313" key="13">
    <source>
        <dbReference type="Ensembl" id="ENSEEEP00000062281.1"/>
    </source>
</evidence>
<evidence type="ECO:0000256" key="5">
    <source>
        <dbReference type="ARBA" id="ARBA00022771"/>
    </source>
</evidence>
<evidence type="ECO:0000256" key="2">
    <source>
        <dbReference type="ARBA" id="ARBA00004123"/>
    </source>
</evidence>
<dbReference type="GO" id="GO:0005634">
    <property type="term" value="C:nucleus"/>
    <property type="evidence" value="ECO:0007669"/>
    <property type="project" value="UniProtKB-SubCell"/>
</dbReference>
<keyword evidence="3" id="KW-0479">Metal-binding</keyword>
<keyword evidence="5 11" id="KW-0863">Zinc-finger</keyword>
<organism evidence="13 14">
    <name type="scientific">Electrophorus electricus</name>
    <name type="common">Electric eel</name>
    <name type="synonym">Gymnotus electricus</name>
    <dbReference type="NCBI Taxonomy" id="8005"/>
    <lineage>
        <taxon>Eukaryota</taxon>
        <taxon>Metazoa</taxon>
        <taxon>Chordata</taxon>
        <taxon>Craniata</taxon>
        <taxon>Vertebrata</taxon>
        <taxon>Euteleostomi</taxon>
        <taxon>Actinopterygii</taxon>
        <taxon>Neopterygii</taxon>
        <taxon>Teleostei</taxon>
        <taxon>Ostariophysi</taxon>
        <taxon>Gymnotiformes</taxon>
        <taxon>Gymnotoidei</taxon>
        <taxon>Gymnotidae</taxon>
        <taxon>Electrophorus</taxon>
    </lineage>
</organism>
<dbReference type="SUPFAM" id="SSF57667">
    <property type="entry name" value="beta-beta-alpha zinc fingers"/>
    <property type="match status" value="1"/>
</dbReference>
<dbReference type="PROSITE" id="PS50157">
    <property type="entry name" value="ZINC_FINGER_C2H2_2"/>
    <property type="match status" value="1"/>
</dbReference>
<protein>
    <recommendedName>
        <fullName evidence="12">C2H2-type domain-containing protein</fullName>
    </recommendedName>
</protein>
<evidence type="ECO:0000256" key="9">
    <source>
        <dbReference type="ARBA" id="ARBA00023163"/>
    </source>
</evidence>
<dbReference type="Ensembl" id="ENSEEET00000065819.1">
    <property type="protein sequence ID" value="ENSEEEP00000062281.1"/>
    <property type="gene ID" value="ENSEEEG00000020238.2"/>
</dbReference>
<evidence type="ECO:0000256" key="11">
    <source>
        <dbReference type="PROSITE-ProRule" id="PRU00042"/>
    </source>
</evidence>
<dbReference type="Pfam" id="PF00096">
    <property type="entry name" value="zf-C2H2"/>
    <property type="match status" value="1"/>
</dbReference>
<reference evidence="13" key="2">
    <citation type="submission" date="2025-08" db="UniProtKB">
        <authorList>
            <consortium name="Ensembl"/>
        </authorList>
    </citation>
    <scope>IDENTIFICATION</scope>
</reference>
<dbReference type="GO" id="GO:0003677">
    <property type="term" value="F:DNA binding"/>
    <property type="evidence" value="ECO:0007669"/>
    <property type="project" value="UniProtKB-KW"/>
</dbReference>
<name>A0AAY5EZQ7_ELEEL</name>
<comment type="subcellular location">
    <subcellularLocation>
        <location evidence="2">Nucleus</location>
    </subcellularLocation>
</comment>
<accession>A0AAY5EZQ7</accession>
<keyword evidence="8" id="KW-0238">DNA-binding</keyword>
<keyword evidence="6" id="KW-0862">Zinc</keyword>
<sequence>MGNLQNHCRRCHGLATVCTDGERPFPCPDCGMRFSHRATLRLHQRRMHSTERGSVT</sequence>
<dbReference type="GeneTree" id="ENSGT01150000286971"/>
<reference evidence="13" key="3">
    <citation type="submission" date="2025-09" db="UniProtKB">
        <authorList>
            <consortium name="Ensembl"/>
        </authorList>
    </citation>
    <scope>IDENTIFICATION</scope>
</reference>
<keyword evidence="10" id="KW-0539">Nucleus</keyword>
<comment type="function">
    <text evidence="1">May be involved in transcriptional regulation.</text>
</comment>
<dbReference type="InterPro" id="IPR036236">
    <property type="entry name" value="Znf_C2H2_sf"/>
</dbReference>
<reference evidence="13 14" key="1">
    <citation type="submission" date="2020-05" db="EMBL/GenBank/DDBJ databases">
        <title>Electrophorus electricus (electric eel) genome, fEleEle1, primary haplotype.</title>
        <authorList>
            <person name="Myers G."/>
            <person name="Meyer A."/>
            <person name="Fedrigo O."/>
            <person name="Formenti G."/>
            <person name="Rhie A."/>
            <person name="Tracey A."/>
            <person name="Sims Y."/>
            <person name="Jarvis E.D."/>
        </authorList>
    </citation>
    <scope>NUCLEOTIDE SEQUENCE [LARGE SCALE GENOMIC DNA]</scope>
</reference>
<dbReference type="FunFam" id="3.30.160.60:FF:000363">
    <property type="entry name" value="Zinc finger protein 239"/>
    <property type="match status" value="1"/>
</dbReference>
<dbReference type="AlphaFoldDB" id="A0AAY5EZQ7"/>
<keyword evidence="9" id="KW-0804">Transcription</keyword>
<dbReference type="Proteomes" id="UP000314983">
    <property type="component" value="Chromosome 5"/>
</dbReference>
<dbReference type="SMART" id="SM00355">
    <property type="entry name" value="ZnF_C2H2"/>
    <property type="match status" value="1"/>
</dbReference>
<proteinExistence type="predicted"/>
<dbReference type="GO" id="GO:0008270">
    <property type="term" value="F:zinc ion binding"/>
    <property type="evidence" value="ECO:0007669"/>
    <property type="project" value="UniProtKB-KW"/>
</dbReference>
<dbReference type="PROSITE" id="PS00028">
    <property type="entry name" value="ZINC_FINGER_C2H2_1"/>
    <property type="match status" value="1"/>
</dbReference>
<evidence type="ECO:0000256" key="7">
    <source>
        <dbReference type="ARBA" id="ARBA00023015"/>
    </source>
</evidence>
<evidence type="ECO:0000256" key="4">
    <source>
        <dbReference type="ARBA" id="ARBA00022737"/>
    </source>
</evidence>
<evidence type="ECO:0000259" key="12">
    <source>
        <dbReference type="PROSITE" id="PS50157"/>
    </source>
</evidence>
<evidence type="ECO:0000256" key="6">
    <source>
        <dbReference type="ARBA" id="ARBA00022833"/>
    </source>
</evidence>
<feature type="domain" description="C2H2-type" evidence="12">
    <location>
        <begin position="25"/>
        <end position="53"/>
    </location>
</feature>
<evidence type="ECO:0000256" key="3">
    <source>
        <dbReference type="ARBA" id="ARBA00022723"/>
    </source>
</evidence>
<evidence type="ECO:0000256" key="1">
    <source>
        <dbReference type="ARBA" id="ARBA00003767"/>
    </source>
</evidence>
<evidence type="ECO:0000256" key="10">
    <source>
        <dbReference type="ARBA" id="ARBA00023242"/>
    </source>
</evidence>
<keyword evidence="14" id="KW-1185">Reference proteome</keyword>
<keyword evidence="4" id="KW-0677">Repeat</keyword>
<evidence type="ECO:0000313" key="14">
    <source>
        <dbReference type="Proteomes" id="UP000314983"/>
    </source>
</evidence>